<sequence>MIITKTPFIHETDITVSVLQNPSGTIFFDIETTGLSPKTSMVYLIGCACLDGTTPVVIQWFAENKNEEPLIMQAFFEFAAGCSLLVHYNGSGFDIPYLQQRCLVHGLEFDFSSLPGIDLYKKISPYKKLLKLDSLRQKAVEGFLDIERDDRFSGGELISVYLEYLKNGDSECIEPLLLHNREDLSGLFKIMPMISYCSLFEGAFSITSWESESYTAFDGAQTAELVISLTLEKSIPRKIAGHFGCFYFSGSEDRGKLKIGLYDGELKYFYPDYGNYYYLPAEDAAIHKSVAMFVDREYRKKARAANCYTRKSGIFLPQFCEIITPSYKSEFKDKLTYFELTDDFLNDSGKLKSYVCHVLSLLV</sequence>
<accession>A0A1D3TP26</accession>
<dbReference type="InterPro" id="IPR012337">
    <property type="entry name" value="RNaseH-like_sf"/>
</dbReference>
<dbReference type="PANTHER" id="PTHR38462:SF1">
    <property type="entry name" value="YPRB RIBONUCLEASE H-LIKE DOMAIN-CONTAINING PROTEIN"/>
    <property type="match status" value="1"/>
</dbReference>
<dbReference type="Pfam" id="PF13482">
    <property type="entry name" value="RNase_H_2"/>
    <property type="match status" value="1"/>
</dbReference>
<evidence type="ECO:0000313" key="3">
    <source>
        <dbReference type="Proteomes" id="UP000199315"/>
    </source>
</evidence>
<dbReference type="InterPro" id="IPR036397">
    <property type="entry name" value="RNaseH_sf"/>
</dbReference>
<name>A0A1D3TP26_9FIRM</name>
<dbReference type="Gene3D" id="3.30.420.10">
    <property type="entry name" value="Ribonuclease H-like superfamily/Ribonuclease H"/>
    <property type="match status" value="1"/>
</dbReference>
<keyword evidence="3" id="KW-1185">Reference proteome</keyword>
<reference evidence="2 3" key="1">
    <citation type="submission" date="2016-09" db="EMBL/GenBank/DDBJ databases">
        <authorList>
            <person name="Capua I."/>
            <person name="De Benedictis P."/>
            <person name="Joannis T."/>
            <person name="Lombin L.H."/>
            <person name="Cattoli G."/>
        </authorList>
    </citation>
    <scope>NUCLEOTIDE SEQUENCE [LARGE SCALE GENOMIC DNA]</scope>
    <source>
        <strain evidence="2 3">GluBS11</strain>
    </source>
</reference>
<dbReference type="SUPFAM" id="SSF53098">
    <property type="entry name" value="Ribonuclease H-like"/>
    <property type="match status" value="1"/>
</dbReference>
<dbReference type="OrthoDB" id="9790530at2"/>
<dbReference type="InterPro" id="IPR038720">
    <property type="entry name" value="YprB_RNase_H-like_dom"/>
</dbReference>
<dbReference type="GO" id="GO:0003676">
    <property type="term" value="F:nucleic acid binding"/>
    <property type="evidence" value="ECO:0007669"/>
    <property type="project" value="InterPro"/>
</dbReference>
<protein>
    <recommendedName>
        <fullName evidence="1">YprB ribonuclease H-like domain-containing protein</fullName>
    </recommendedName>
</protein>
<evidence type="ECO:0000259" key="1">
    <source>
        <dbReference type="Pfam" id="PF13482"/>
    </source>
</evidence>
<feature type="domain" description="YprB ribonuclease H-like" evidence="1">
    <location>
        <begin position="26"/>
        <end position="191"/>
    </location>
</feature>
<evidence type="ECO:0000313" key="2">
    <source>
        <dbReference type="EMBL" id="SCP95097.1"/>
    </source>
</evidence>
<dbReference type="PANTHER" id="PTHR38462">
    <property type="entry name" value="EXONUCLEASE-LIKE PROTEIN"/>
    <property type="match status" value="1"/>
</dbReference>
<dbReference type="EMBL" id="FMKA01000001">
    <property type="protein sequence ID" value="SCP95097.1"/>
    <property type="molecule type" value="Genomic_DNA"/>
</dbReference>
<organism evidence="2 3">
    <name type="scientific">Anaerobium acetethylicum</name>
    <dbReference type="NCBI Taxonomy" id="1619234"/>
    <lineage>
        <taxon>Bacteria</taxon>
        <taxon>Bacillati</taxon>
        <taxon>Bacillota</taxon>
        <taxon>Clostridia</taxon>
        <taxon>Lachnospirales</taxon>
        <taxon>Lachnospiraceae</taxon>
        <taxon>Anaerobium</taxon>
    </lineage>
</organism>
<dbReference type="STRING" id="1619234.SAMN05421730_1001310"/>
<dbReference type="AlphaFoldDB" id="A0A1D3TP26"/>
<dbReference type="RefSeq" id="WP_091229055.1">
    <property type="nucleotide sequence ID" value="NZ_FMKA01000001.1"/>
</dbReference>
<proteinExistence type="predicted"/>
<dbReference type="Proteomes" id="UP000199315">
    <property type="component" value="Unassembled WGS sequence"/>
</dbReference>
<gene>
    <name evidence="2" type="ORF">SAMN05421730_1001310</name>
</gene>